<evidence type="ECO:0000256" key="2">
    <source>
        <dbReference type="SAM" id="SignalP"/>
    </source>
</evidence>
<dbReference type="PROSITE" id="PS51257">
    <property type="entry name" value="PROKAR_LIPOPROTEIN"/>
    <property type="match status" value="1"/>
</dbReference>
<dbReference type="EMBL" id="JAIWIY010000001">
    <property type="protein sequence ID" value="MCA2096579.1"/>
    <property type="molecule type" value="Genomic_DNA"/>
</dbReference>
<organism evidence="3 4">
    <name type="scientific">Anaerococcus degeneri</name>
    <dbReference type="NCBI Taxonomy" id="361500"/>
    <lineage>
        <taxon>Bacteria</taxon>
        <taxon>Bacillati</taxon>
        <taxon>Bacillota</taxon>
        <taxon>Tissierellia</taxon>
        <taxon>Tissierellales</taxon>
        <taxon>Peptoniphilaceae</taxon>
        <taxon>Anaerococcus</taxon>
    </lineage>
</organism>
<dbReference type="Proteomes" id="UP001198374">
    <property type="component" value="Unassembled WGS sequence"/>
</dbReference>
<feature type="compositionally biased region" description="Basic and acidic residues" evidence="1">
    <location>
        <begin position="505"/>
        <end position="526"/>
    </location>
</feature>
<evidence type="ECO:0000313" key="4">
    <source>
        <dbReference type="Proteomes" id="UP001198374"/>
    </source>
</evidence>
<feature type="region of interest" description="Disordered" evidence="1">
    <location>
        <begin position="22"/>
        <end position="61"/>
    </location>
</feature>
<sequence>MKKFGLILLVFLLCACGGDLSSSGENNSKADRVEDGSDSEDRFSEDLPNEDFSSEGGKEDSFDLSEPWAICYRDILDNKLPYLIYTDWEGKVFEKYLNDLYGDGYFGFAIYDHKDFSFPLLIIRYRLTGPGPYENIYAIVYYQEDGSYKTFSVLDPGQFTQFANGIYEDSYGNLFIDDASNDDIFAINKVDDELLINYCYRPGAKGFASRLAGGCRDDEPSGDVDDDYKNGMPGFLGVSLIEARAEDFSEEAYNDFKNSLKEITMTDLSKSNLEVIFNDSPGKVGLEGESGDKASPFDEIKNGPDYGLLRKRYDESYIYNLEIDGKDMGQIALVSYGGSKGSDVYTDVGYLNMKLVKIWRAGDFADDGALAQIDGEDSTAFVKQHEGGWYYGFFPGAMEFDYDYYNFYNVTLVSFYDFDGEETIYAIKHLAETVIFDEDSMSIDLKTLSKLFGFSYSFDFDNQKIILDTKNLPGENPFIEIPRESYGSLEELLEDNFGANGKYKYEQEPEDLGKKDEEVGEDKAIEDSGDAEEEKKEDKASKEDWLIKNITNIKPKVTIAKDGEDEKWDKTSSFKIEIKNKKDYPKDAKFIISSKYIDNKKVDKDGYYISSGPYEIGTKKRLAKKGADYIEEIKIKVFYGDKWSEEYSYYYNPALNYFKKEMARNGLKDDYNKVIDKIKELRDYDPIVYDKNDKKYKYREEYAFIIPEKTGHPKSQTEKALIRQWFTFADNMQLKEYSKALENVKGNKINNSNLGILGKMSPRLRSKEIANNITKIISVENNKKIVTQDGRDYLLEIDSIGVGAAFITGKVYMREGEDWKEMRRIGFLSATPKVDDASIKFTENYIIALGFQSLGGIINKPGLVKMATQTNFERGVSFAQYVDGLTKFSDKILESNLKKYDFKSLSKLLGLTSNGKDFFSYLDTLKRMNTNLNKNTEDLSLDETRQMVDDSIVILKYLGKMK</sequence>
<comment type="caution">
    <text evidence="3">The sequence shown here is derived from an EMBL/GenBank/DDBJ whole genome shotgun (WGS) entry which is preliminary data.</text>
</comment>
<protein>
    <recommendedName>
        <fullName evidence="5">Lipoprotein</fullName>
    </recommendedName>
</protein>
<evidence type="ECO:0000313" key="3">
    <source>
        <dbReference type="EMBL" id="MCA2096579.1"/>
    </source>
</evidence>
<feature type="signal peptide" evidence="2">
    <location>
        <begin position="1"/>
        <end position="21"/>
    </location>
</feature>
<evidence type="ECO:0000256" key="1">
    <source>
        <dbReference type="SAM" id="MobiDB-lite"/>
    </source>
</evidence>
<accession>A0ABS7YXX1</accession>
<feature type="compositionally biased region" description="Basic and acidic residues" evidence="1">
    <location>
        <begin position="28"/>
        <end position="45"/>
    </location>
</feature>
<keyword evidence="2" id="KW-0732">Signal</keyword>
<evidence type="ECO:0008006" key="5">
    <source>
        <dbReference type="Google" id="ProtNLM"/>
    </source>
</evidence>
<proteinExistence type="predicted"/>
<gene>
    <name evidence="3" type="ORF">LDJ82_06615</name>
</gene>
<feature type="chain" id="PRO_5046623025" description="Lipoprotein" evidence="2">
    <location>
        <begin position="22"/>
        <end position="962"/>
    </location>
</feature>
<dbReference type="RefSeq" id="WP_209774751.1">
    <property type="nucleotide sequence ID" value="NZ_JAGGLO010000009.1"/>
</dbReference>
<reference evidence="4" key="1">
    <citation type="submission" date="2023-07" db="EMBL/GenBank/DDBJ databases">
        <title>FDA dAtabase for Regulatory Grade micrObial Sequences (FDA-ARGOS): Supporting development and validation of Infectious Disease Dx tests.</title>
        <authorList>
            <person name="Sproer C."/>
            <person name="Gronow S."/>
            <person name="Severitt S."/>
            <person name="Schroder I."/>
            <person name="Tallon L."/>
            <person name="Sadzewicz L."/>
            <person name="Zhao X."/>
            <person name="Boylan J."/>
            <person name="Ott S."/>
            <person name="Bowen H."/>
            <person name="Vavikolanu K."/>
            <person name="Hazen T."/>
            <person name="Aluvathingal J."/>
            <person name="Nadendla S."/>
            <person name="Lowell S."/>
            <person name="Myers T."/>
            <person name="Yan Y."/>
        </authorList>
    </citation>
    <scope>NUCLEOTIDE SEQUENCE [LARGE SCALE GENOMIC DNA]</scope>
    <source>
        <strain evidence="4">FDAARGOS_1538</strain>
    </source>
</reference>
<keyword evidence="4" id="KW-1185">Reference proteome</keyword>
<feature type="region of interest" description="Disordered" evidence="1">
    <location>
        <begin position="505"/>
        <end position="540"/>
    </location>
</feature>
<name>A0ABS7YXX1_9FIRM</name>